<proteinExistence type="inferred from homology"/>
<dbReference type="InterPro" id="IPR000566">
    <property type="entry name" value="Lipocln_cytosolic_FA-bd_dom"/>
</dbReference>
<evidence type="ECO:0000313" key="6">
    <source>
        <dbReference type="Proteomes" id="UP001634394"/>
    </source>
</evidence>
<name>A0ABD3V6L5_SINWO</name>
<dbReference type="AlphaFoldDB" id="A0ABD3V6L5"/>
<reference evidence="5 6" key="1">
    <citation type="submission" date="2024-11" db="EMBL/GenBank/DDBJ databases">
        <title>Chromosome-level genome assembly of the freshwater bivalve Anodonta woodiana.</title>
        <authorList>
            <person name="Chen X."/>
        </authorList>
    </citation>
    <scope>NUCLEOTIDE SEQUENCE [LARGE SCALE GENOMIC DNA]</scope>
    <source>
        <strain evidence="5">MN2024</strain>
        <tissue evidence="5">Gills</tissue>
    </source>
</reference>
<protein>
    <recommendedName>
        <fullName evidence="4">Cytosolic fatty-acid binding proteins domain-containing protein</fullName>
    </recommendedName>
</protein>
<dbReference type="SUPFAM" id="SSF50814">
    <property type="entry name" value="Lipocalins"/>
    <property type="match status" value="1"/>
</dbReference>
<accession>A0ABD3V6L5</accession>
<dbReference type="InterPro" id="IPR012674">
    <property type="entry name" value="Calycin"/>
</dbReference>
<dbReference type="Gene3D" id="2.40.128.20">
    <property type="match status" value="1"/>
</dbReference>
<evidence type="ECO:0000256" key="1">
    <source>
        <dbReference type="ARBA" id="ARBA00008390"/>
    </source>
</evidence>
<keyword evidence="6" id="KW-1185">Reference proteome</keyword>
<keyword evidence="3" id="KW-0813">Transport</keyword>
<evidence type="ECO:0000313" key="5">
    <source>
        <dbReference type="EMBL" id="KAL3857252.1"/>
    </source>
</evidence>
<sequence>MAQFATGTWNLVESENYDAYMKAIGIGYVMRKLMNNTKPVIQINVDDDLWTVKTITPTKTAEVIFKVGTEFDEVTLDGRNIKVGKEKNEKN</sequence>
<dbReference type="PRINTS" id="PR00178">
    <property type="entry name" value="FATTYACIDBP"/>
</dbReference>
<dbReference type="GO" id="GO:0008289">
    <property type="term" value="F:lipid binding"/>
    <property type="evidence" value="ECO:0007669"/>
    <property type="project" value="UniProtKB-KW"/>
</dbReference>
<comment type="similarity">
    <text evidence="1 3">Belongs to the calycin superfamily. Fatty-acid binding protein (FABP) family.</text>
</comment>
<dbReference type="CDD" id="cd00742">
    <property type="entry name" value="FABP"/>
    <property type="match status" value="1"/>
</dbReference>
<evidence type="ECO:0000256" key="3">
    <source>
        <dbReference type="RuleBase" id="RU003696"/>
    </source>
</evidence>
<keyword evidence="2" id="KW-0446">Lipid-binding</keyword>
<evidence type="ECO:0000256" key="2">
    <source>
        <dbReference type="ARBA" id="ARBA00023121"/>
    </source>
</evidence>
<organism evidence="5 6">
    <name type="scientific">Sinanodonta woodiana</name>
    <name type="common">Chinese pond mussel</name>
    <name type="synonym">Anodonta woodiana</name>
    <dbReference type="NCBI Taxonomy" id="1069815"/>
    <lineage>
        <taxon>Eukaryota</taxon>
        <taxon>Metazoa</taxon>
        <taxon>Spiralia</taxon>
        <taxon>Lophotrochozoa</taxon>
        <taxon>Mollusca</taxon>
        <taxon>Bivalvia</taxon>
        <taxon>Autobranchia</taxon>
        <taxon>Heteroconchia</taxon>
        <taxon>Palaeoheterodonta</taxon>
        <taxon>Unionida</taxon>
        <taxon>Unionoidea</taxon>
        <taxon>Unionidae</taxon>
        <taxon>Unioninae</taxon>
        <taxon>Sinanodonta</taxon>
    </lineage>
</organism>
<dbReference type="InterPro" id="IPR031259">
    <property type="entry name" value="ILBP"/>
</dbReference>
<dbReference type="InterPro" id="IPR000463">
    <property type="entry name" value="Fatty_acid-bd"/>
</dbReference>
<dbReference type="PANTHER" id="PTHR11955">
    <property type="entry name" value="FATTY ACID BINDING PROTEIN"/>
    <property type="match status" value="1"/>
</dbReference>
<dbReference type="EMBL" id="JBJQND010000013">
    <property type="protein sequence ID" value="KAL3857252.1"/>
    <property type="molecule type" value="Genomic_DNA"/>
</dbReference>
<dbReference type="PROSITE" id="PS00214">
    <property type="entry name" value="FABP"/>
    <property type="match status" value="1"/>
</dbReference>
<evidence type="ECO:0000259" key="4">
    <source>
        <dbReference type="PROSITE" id="PS00214"/>
    </source>
</evidence>
<dbReference type="Pfam" id="PF00061">
    <property type="entry name" value="Lipocalin"/>
    <property type="match status" value="1"/>
</dbReference>
<gene>
    <name evidence="5" type="ORF">ACJMK2_011943</name>
</gene>
<feature type="domain" description="Cytosolic fatty-acid binding proteins" evidence="4">
    <location>
        <begin position="7"/>
        <end position="24"/>
    </location>
</feature>
<dbReference type="Proteomes" id="UP001634394">
    <property type="component" value="Unassembled WGS sequence"/>
</dbReference>
<comment type="caution">
    <text evidence="5">The sequence shown here is derived from an EMBL/GenBank/DDBJ whole genome shotgun (WGS) entry which is preliminary data.</text>
</comment>